<comment type="caution">
    <text evidence="1">The sequence shown here is derived from an EMBL/GenBank/DDBJ whole genome shotgun (WGS) entry which is preliminary data.</text>
</comment>
<accession>A0A7Y2PLM5</accession>
<dbReference type="RefSeq" id="WP_170271863.1">
    <property type="nucleotide sequence ID" value="NZ_JABEQB010000090.1"/>
</dbReference>
<sequence>FRAHFLSIPVFPSFLGFELTKSRQNRETWNLLEKFTPQIQQEYWEKIQPRFFDLPIEDKIYVLEKLMSVKRYFTVLDTTAMFAEEIPPKIIADLLRKAALEKSIDDFRVVDPWDIEKLFETLDQSRKIGRDKIAELEWLYLPILASEGSERPPKMLHQELSTNPEFFAEVIKYVYKPKNESKDEEREELPQELKKQRARLAWQLLDTWKTIPGSDISGRIDYQKLKSWVDKARDICIKLNRLEDCDKHIGQVLAYAVPDEDGNWPPEEVCRIIDEIQSKELESGFGNGILYSERKVFAKSPFEGGTQERALAERYRKHAEKLSTAFPKTASILRRIAESYELEARREDEEAEKNKLEW</sequence>
<dbReference type="Proteomes" id="UP000529861">
    <property type="component" value="Unassembled WGS sequence"/>
</dbReference>
<protein>
    <submittedName>
        <fullName evidence="1">Uncharacterized protein</fullName>
    </submittedName>
</protein>
<name>A0A7Y2PLM5_9THEO</name>
<dbReference type="AlphaFoldDB" id="A0A7Y2PLM5"/>
<evidence type="ECO:0000313" key="2">
    <source>
        <dbReference type="Proteomes" id="UP000529861"/>
    </source>
</evidence>
<gene>
    <name evidence="1" type="ORF">HKI81_14090</name>
</gene>
<organism evidence="1 2">
    <name type="scientific">Caldanaerobacter subterraneus</name>
    <dbReference type="NCBI Taxonomy" id="911092"/>
    <lineage>
        <taxon>Bacteria</taxon>
        <taxon>Bacillati</taxon>
        <taxon>Bacillota</taxon>
        <taxon>Clostridia</taxon>
        <taxon>Thermoanaerobacterales</taxon>
        <taxon>Thermoanaerobacteraceae</taxon>
        <taxon>Caldanaerobacter</taxon>
    </lineage>
</organism>
<dbReference type="EMBL" id="JABEQB010000090">
    <property type="protein sequence ID" value="NNG68274.1"/>
    <property type="molecule type" value="Genomic_DNA"/>
</dbReference>
<evidence type="ECO:0000313" key="1">
    <source>
        <dbReference type="EMBL" id="NNG68274.1"/>
    </source>
</evidence>
<reference evidence="1 2" key="1">
    <citation type="submission" date="2020-04" db="EMBL/GenBank/DDBJ databases">
        <title>Draft genome sequence of Caldanaerobacter sunterraneus. strain 1523vc isolated from Griffin hot spring, Kamchatka, Russia.</title>
        <authorList>
            <person name="Toshchakov S.V."/>
            <person name="Podosokorskaya O.A."/>
            <person name="Kublanov I.V."/>
            <person name="Korzhenkov A."/>
            <person name="Patrushev M.V."/>
        </authorList>
    </citation>
    <scope>NUCLEOTIDE SEQUENCE [LARGE SCALE GENOMIC DNA]</scope>
    <source>
        <strain evidence="1 2">1523vc</strain>
    </source>
</reference>
<proteinExistence type="predicted"/>
<feature type="non-terminal residue" evidence="1">
    <location>
        <position position="1"/>
    </location>
</feature>